<evidence type="ECO:0000256" key="10">
    <source>
        <dbReference type="ARBA" id="ARBA00022989"/>
    </source>
</evidence>
<dbReference type="GO" id="GO:0031966">
    <property type="term" value="C:mitochondrial membrane"/>
    <property type="evidence" value="ECO:0007669"/>
    <property type="project" value="UniProtKB-SubCell"/>
</dbReference>
<evidence type="ECO:0000256" key="8">
    <source>
        <dbReference type="ARBA" id="ARBA00022967"/>
    </source>
</evidence>
<evidence type="ECO:0000256" key="11">
    <source>
        <dbReference type="ARBA" id="ARBA00023027"/>
    </source>
</evidence>
<protein>
    <recommendedName>
        <fullName evidence="4 16">NADH-ubiquinone oxidoreductase chain 4</fullName>
        <ecNumber evidence="3 16">7.1.1.2</ecNumber>
    </recommendedName>
</protein>
<evidence type="ECO:0000259" key="17">
    <source>
        <dbReference type="Pfam" id="PF00361"/>
    </source>
</evidence>
<evidence type="ECO:0000256" key="2">
    <source>
        <dbReference type="ARBA" id="ARBA00009025"/>
    </source>
</evidence>
<feature type="transmembrane region" description="Helical" evidence="16">
    <location>
        <begin position="243"/>
        <end position="263"/>
    </location>
</feature>
<evidence type="ECO:0000256" key="13">
    <source>
        <dbReference type="ARBA" id="ARBA00023128"/>
    </source>
</evidence>
<sequence length="471" mass="52806">MSLPYYDDLLNGSMVFNFKLSWLLGLTMSYGFMNYFAGLGCSYLLCFSYITVILMMNLISFSMTYSLINQWLAVDGVSMLMEILVMLVLIMSLISSSKDFIMSATENMKSGVEAAVSLVSLVCLYFFIMGGWMDFFFFFEFSLIPTFWLILKWGYQPERLQAGIFMMMYTVSASLPLLIVLISMWGLMGTDSFLLVKLVGAKIFCQASWMWIVMLLGFLVKLPIYFFHGWLPKAHVEAPLSGSMILAGVLLKLGGYGVLRFIWLAEIFMGKMVLCVMVLGMWGGFLSSVLCMVQSDLKSLIAYSSVGHMGMCLGSIMTMYGMGKLSGVCILFSHGLCSPCLFALASSTYDWSNSRSVVLSKGVLRVFPIFSMFWFFFCVVNMGVPPSLSFFSEVYSVCSLLWLSFAVCFPAGLMCFMAGCYCLYLYAAVNHGCGSNMLKPCKLISERYLYSMLFPSFSLVLGCSCMDFFFI</sequence>
<dbReference type="Pfam" id="PF00361">
    <property type="entry name" value="Proton_antipo_M"/>
    <property type="match status" value="1"/>
</dbReference>
<keyword evidence="10 16" id="KW-1133">Transmembrane helix</keyword>
<evidence type="ECO:0000256" key="14">
    <source>
        <dbReference type="ARBA" id="ARBA00023136"/>
    </source>
</evidence>
<evidence type="ECO:0000256" key="5">
    <source>
        <dbReference type="ARBA" id="ARBA00022448"/>
    </source>
</evidence>
<proteinExistence type="inferred from homology"/>
<dbReference type="GO" id="GO:0008137">
    <property type="term" value="F:NADH dehydrogenase (ubiquinone) activity"/>
    <property type="evidence" value="ECO:0007669"/>
    <property type="project" value="UniProtKB-UniRule"/>
</dbReference>
<dbReference type="EMBL" id="KF363952">
    <property type="protein sequence ID" value="AGW53610.1"/>
    <property type="molecule type" value="Genomic_DNA"/>
</dbReference>
<keyword evidence="5 16" id="KW-0813">Transport</keyword>
<reference evidence="18" key="2">
    <citation type="submission" date="2013-07" db="EMBL/GenBank/DDBJ databases">
        <authorList>
            <person name="Gloeckner G."/>
            <person name="Abele D."/>
        </authorList>
    </citation>
    <scope>NUCLEOTIDE SEQUENCE</scope>
</reference>
<evidence type="ECO:0000313" key="18">
    <source>
        <dbReference type="EMBL" id="AGW53610.1"/>
    </source>
</evidence>
<feature type="transmembrane region" description="Helical" evidence="16">
    <location>
        <begin position="325"/>
        <end position="345"/>
    </location>
</feature>
<evidence type="ECO:0000256" key="6">
    <source>
        <dbReference type="ARBA" id="ARBA00022660"/>
    </source>
</evidence>
<dbReference type="PANTHER" id="PTHR43507">
    <property type="entry name" value="NADH-UBIQUINONE OXIDOREDUCTASE CHAIN 4"/>
    <property type="match status" value="1"/>
</dbReference>
<dbReference type="PRINTS" id="PR01437">
    <property type="entry name" value="NUOXDRDTASE4"/>
</dbReference>
<reference evidence="18" key="1">
    <citation type="journal article" date="2013" name="PLoS ONE">
        <title>The mitochondrial genome of Arctica islandica; Phylogeny and variation.</title>
        <authorList>
            <person name="Glockner G."/>
            <person name="Heinze I."/>
            <person name="Platzer M."/>
            <person name="Held C."/>
            <person name="Abele D."/>
        </authorList>
    </citation>
    <scope>NUCLEOTIDE SEQUENCE</scope>
</reference>
<feature type="transmembrane region" description="Helical" evidence="16">
    <location>
        <begin position="448"/>
        <end position="470"/>
    </location>
</feature>
<feature type="transmembrane region" description="Helical" evidence="16">
    <location>
        <begin position="111"/>
        <end position="129"/>
    </location>
</feature>
<keyword evidence="14 16" id="KW-0472">Membrane</keyword>
<dbReference type="GO" id="GO:0015990">
    <property type="term" value="P:electron transport coupled proton transport"/>
    <property type="evidence" value="ECO:0007669"/>
    <property type="project" value="TreeGrafter"/>
</dbReference>
<feature type="transmembrane region" description="Helical" evidence="16">
    <location>
        <begin position="167"/>
        <end position="188"/>
    </location>
</feature>
<keyword evidence="6 16" id="KW-0679">Respiratory chain</keyword>
<evidence type="ECO:0000256" key="3">
    <source>
        <dbReference type="ARBA" id="ARBA00012944"/>
    </source>
</evidence>
<dbReference type="InterPro" id="IPR003918">
    <property type="entry name" value="NADH_UbQ_OxRdtase"/>
</dbReference>
<keyword evidence="13 16" id="KW-0496">Mitochondrion</keyword>
<evidence type="ECO:0000256" key="9">
    <source>
        <dbReference type="ARBA" id="ARBA00022982"/>
    </source>
</evidence>
<gene>
    <name evidence="18" type="primary">nad4</name>
</gene>
<feature type="transmembrane region" description="Helical" evidence="16">
    <location>
        <begin position="400"/>
        <end position="427"/>
    </location>
</feature>
<feature type="transmembrane region" description="Helical" evidence="16">
    <location>
        <begin position="208"/>
        <end position="231"/>
    </location>
</feature>
<dbReference type="InterPro" id="IPR001750">
    <property type="entry name" value="ND/Mrp_TM"/>
</dbReference>
<geneLocation type="mitochondrion" evidence="18"/>
<feature type="transmembrane region" description="Helical" evidence="16">
    <location>
        <begin position="20"/>
        <end position="37"/>
    </location>
</feature>
<comment type="function">
    <text evidence="16">Core subunit of the mitochondrial membrane respiratory chain NADH dehydrogenase (Complex I) which catalyzes electron transfer from NADH through the respiratory chain, using ubiquinone as an electron acceptor. Essential for the catalytic activity and assembly of complex I.</text>
</comment>
<evidence type="ECO:0000256" key="15">
    <source>
        <dbReference type="ARBA" id="ARBA00049551"/>
    </source>
</evidence>
<keyword evidence="11 16" id="KW-0520">NAD</keyword>
<evidence type="ECO:0000256" key="12">
    <source>
        <dbReference type="ARBA" id="ARBA00023075"/>
    </source>
</evidence>
<accession>U5L3J8</accession>
<evidence type="ECO:0000256" key="16">
    <source>
        <dbReference type="RuleBase" id="RU003297"/>
    </source>
</evidence>
<dbReference type="AlphaFoldDB" id="U5L3J8"/>
<comment type="catalytic activity">
    <reaction evidence="15 16">
        <text>a ubiquinone + NADH + 5 H(+)(in) = a ubiquinol + NAD(+) + 4 H(+)(out)</text>
        <dbReference type="Rhea" id="RHEA:29091"/>
        <dbReference type="Rhea" id="RHEA-COMP:9565"/>
        <dbReference type="Rhea" id="RHEA-COMP:9566"/>
        <dbReference type="ChEBI" id="CHEBI:15378"/>
        <dbReference type="ChEBI" id="CHEBI:16389"/>
        <dbReference type="ChEBI" id="CHEBI:17976"/>
        <dbReference type="ChEBI" id="CHEBI:57540"/>
        <dbReference type="ChEBI" id="CHEBI:57945"/>
        <dbReference type="EC" id="7.1.1.2"/>
    </reaction>
</comment>
<evidence type="ECO:0000256" key="7">
    <source>
        <dbReference type="ARBA" id="ARBA00022692"/>
    </source>
</evidence>
<evidence type="ECO:0000256" key="1">
    <source>
        <dbReference type="ARBA" id="ARBA00004225"/>
    </source>
</evidence>
<dbReference type="PANTHER" id="PTHR43507:SF20">
    <property type="entry name" value="NADH-UBIQUINONE OXIDOREDUCTASE CHAIN 4"/>
    <property type="match status" value="1"/>
</dbReference>
<organism evidence="18">
    <name type="scientific">Arctica islandica</name>
    <name type="common">Ocean quahog</name>
    <name type="synonym">Venus islandica</name>
    <dbReference type="NCBI Taxonomy" id="59239"/>
    <lineage>
        <taxon>Eukaryota</taxon>
        <taxon>Metazoa</taxon>
        <taxon>Spiralia</taxon>
        <taxon>Lophotrochozoa</taxon>
        <taxon>Mollusca</taxon>
        <taxon>Bivalvia</taxon>
        <taxon>Autobranchia</taxon>
        <taxon>Heteroconchia</taxon>
        <taxon>Euheterodonta</taxon>
        <taxon>Imparidentia</taxon>
        <taxon>Neoheterodontei</taxon>
        <taxon>Venerida</taxon>
        <taxon>Arcticoidea</taxon>
        <taxon>Arcticidae</taxon>
        <taxon>Arctica</taxon>
    </lineage>
</organism>
<keyword evidence="8" id="KW-1278">Translocase</keyword>
<name>U5L3J8_ARCIS</name>
<dbReference type="GO" id="GO:0003954">
    <property type="term" value="F:NADH dehydrogenase activity"/>
    <property type="evidence" value="ECO:0007669"/>
    <property type="project" value="TreeGrafter"/>
</dbReference>
<comment type="similarity">
    <text evidence="2 16">Belongs to the complex I subunit 4 family.</text>
</comment>
<feature type="transmembrane region" description="Helical" evidence="16">
    <location>
        <begin position="135"/>
        <end position="155"/>
    </location>
</feature>
<keyword evidence="12 16" id="KW-0830">Ubiquinone</keyword>
<feature type="transmembrane region" description="Helical" evidence="16">
    <location>
        <begin position="300"/>
        <end position="319"/>
    </location>
</feature>
<feature type="transmembrane region" description="Helical" evidence="16">
    <location>
        <begin position="44"/>
        <end position="65"/>
    </location>
</feature>
<feature type="transmembrane region" description="Helical" evidence="16">
    <location>
        <begin position="71"/>
        <end position="90"/>
    </location>
</feature>
<feature type="domain" description="NADH:quinone oxidoreductase/Mrp antiporter transmembrane" evidence="17">
    <location>
        <begin position="132"/>
        <end position="402"/>
    </location>
</feature>
<feature type="transmembrane region" description="Helical" evidence="16">
    <location>
        <begin position="366"/>
        <end position="388"/>
    </location>
</feature>
<dbReference type="GO" id="GO:0042773">
    <property type="term" value="P:ATP synthesis coupled electron transport"/>
    <property type="evidence" value="ECO:0007669"/>
    <property type="project" value="InterPro"/>
</dbReference>
<dbReference type="EC" id="7.1.1.2" evidence="3 16"/>
<evidence type="ECO:0000256" key="4">
    <source>
        <dbReference type="ARBA" id="ARBA00021006"/>
    </source>
</evidence>
<keyword evidence="9 16" id="KW-0249">Electron transport</keyword>
<feature type="transmembrane region" description="Helical" evidence="16">
    <location>
        <begin position="269"/>
        <end position="293"/>
    </location>
</feature>
<keyword evidence="7 16" id="KW-0812">Transmembrane</keyword>
<comment type="subcellular location">
    <subcellularLocation>
        <location evidence="1 16">Mitochondrion membrane</location>
        <topology evidence="1 16">Multi-pass membrane protein</topology>
    </subcellularLocation>
</comment>
<dbReference type="GO" id="GO:0048039">
    <property type="term" value="F:ubiquinone binding"/>
    <property type="evidence" value="ECO:0007669"/>
    <property type="project" value="TreeGrafter"/>
</dbReference>